<dbReference type="SUPFAM" id="SSF52402">
    <property type="entry name" value="Adenine nucleotide alpha hydrolases-like"/>
    <property type="match status" value="2"/>
</dbReference>
<proteinExistence type="inferred from homology"/>
<comment type="caution">
    <text evidence="3">The sequence shown here is derived from an EMBL/GenBank/DDBJ whole genome shotgun (WGS) entry which is preliminary data.</text>
</comment>
<gene>
    <name evidence="3" type="ORF">Lisr_2197</name>
</gene>
<organism evidence="3 4">
    <name type="scientific">Legionella israelensis</name>
    <dbReference type="NCBI Taxonomy" id="454"/>
    <lineage>
        <taxon>Bacteria</taxon>
        <taxon>Pseudomonadati</taxon>
        <taxon>Pseudomonadota</taxon>
        <taxon>Gammaproteobacteria</taxon>
        <taxon>Legionellales</taxon>
        <taxon>Legionellaceae</taxon>
        <taxon>Legionella</taxon>
    </lineage>
</organism>
<evidence type="ECO:0000256" key="1">
    <source>
        <dbReference type="ARBA" id="ARBA00008791"/>
    </source>
</evidence>
<sequence length="285" mass="32387">MEINNILIASDFSKHSDYSLSRAVTLAEQHKAILHFLHILIQPRIGNFSQFSIEELEQDYLAQKKKVEKKLLKCIKKYSHNIETYVSVLAGRAADEIVRYAKENKCNMIIAGAHGEYYINDYILGTTSSSMVSHSNVPILLVKKEPSFAYNRIIIATDFSEVSKNAIEFTFKCFPNATFQLLHIIDIYFTKMLLGYGQEETKDISHRLDDFLGKCNVDQTKFQKKIMGGYIADTIVIQSEKWQADLISFGAQGNSKLQYLITGSVAKRLLQLSTTDMLVVPPKQK</sequence>
<dbReference type="PATRIC" id="fig|454.4.peg.2400"/>
<reference evidence="3 4" key="1">
    <citation type="submission" date="2015-11" db="EMBL/GenBank/DDBJ databases">
        <title>Genomic analysis of 38 Legionella species identifies large and diverse effector repertoires.</title>
        <authorList>
            <person name="Burstein D."/>
            <person name="Amaro F."/>
            <person name="Zusman T."/>
            <person name="Lifshitz Z."/>
            <person name="Cohen O."/>
            <person name="Gilbert J.A."/>
            <person name="Pupko T."/>
            <person name="Shuman H.A."/>
            <person name="Segal G."/>
        </authorList>
    </citation>
    <scope>NUCLEOTIDE SEQUENCE [LARGE SCALE GENOMIC DNA]</scope>
    <source>
        <strain evidence="3 4">Bercovier 4</strain>
    </source>
</reference>
<evidence type="ECO:0000313" key="4">
    <source>
        <dbReference type="Proteomes" id="UP000054761"/>
    </source>
</evidence>
<dbReference type="Pfam" id="PF00582">
    <property type="entry name" value="Usp"/>
    <property type="match status" value="2"/>
</dbReference>
<keyword evidence="4" id="KW-1185">Reference proteome</keyword>
<dbReference type="PANTHER" id="PTHR46268">
    <property type="entry name" value="STRESS RESPONSE PROTEIN NHAX"/>
    <property type="match status" value="1"/>
</dbReference>
<protein>
    <submittedName>
        <fullName evidence="3">Universal stress protein family protein</fullName>
    </submittedName>
</protein>
<dbReference type="Proteomes" id="UP000054761">
    <property type="component" value="Unassembled WGS sequence"/>
</dbReference>
<dbReference type="OrthoDB" id="9792500at2"/>
<dbReference type="InterPro" id="IPR014729">
    <property type="entry name" value="Rossmann-like_a/b/a_fold"/>
</dbReference>
<dbReference type="RefSeq" id="WP_058502502.1">
    <property type="nucleotide sequence ID" value="NZ_CAAAJA010000101.1"/>
</dbReference>
<dbReference type="EMBL" id="LNYH01000129">
    <property type="protein sequence ID" value="KTD15954.1"/>
    <property type="molecule type" value="Genomic_DNA"/>
</dbReference>
<evidence type="ECO:0000259" key="2">
    <source>
        <dbReference type="Pfam" id="PF00582"/>
    </source>
</evidence>
<feature type="domain" description="UspA" evidence="2">
    <location>
        <begin position="150"/>
        <end position="281"/>
    </location>
</feature>
<dbReference type="InterPro" id="IPR006015">
    <property type="entry name" value="Universal_stress_UspA"/>
</dbReference>
<dbReference type="PRINTS" id="PR01438">
    <property type="entry name" value="UNVRSLSTRESS"/>
</dbReference>
<evidence type="ECO:0000313" key="3">
    <source>
        <dbReference type="EMBL" id="KTD15954.1"/>
    </source>
</evidence>
<dbReference type="InterPro" id="IPR006016">
    <property type="entry name" value="UspA"/>
</dbReference>
<dbReference type="STRING" id="454.Lisr_2197"/>
<dbReference type="PANTHER" id="PTHR46268:SF6">
    <property type="entry name" value="UNIVERSAL STRESS PROTEIN UP12"/>
    <property type="match status" value="1"/>
</dbReference>
<feature type="domain" description="UspA" evidence="2">
    <location>
        <begin position="4"/>
        <end position="143"/>
    </location>
</feature>
<accession>A0A0W0V735</accession>
<dbReference type="Gene3D" id="3.40.50.620">
    <property type="entry name" value="HUPs"/>
    <property type="match status" value="2"/>
</dbReference>
<dbReference type="AlphaFoldDB" id="A0A0W0V735"/>
<comment type="similarity">
    <text evidence="1">Belongs to the universal stress protein A family.</text>
</comment>
<name>A0A0W0V735_9GAMM</name>
<dbReference type="CDD" id="cd00293">
    <property type="entry name" value="USP-like"/>
    <property type="match status" value="2"/>
</dbReference>